<dbReference type="Gene3D" id="3.40.50.150">
    <property type="entry name" value="Vaccinia Virus protein VP39"/>
    <property type="match status" value="1"/>
</dbReference>
<dbReference type="EMBL" id="JANJYI010000004">
    <property type="protein sequence ID" value="KAK2654343.1"/>
    <property type="molecule type" value="Genomic_DNA"/>
</dbReference>
<evidence type="ECO:0000256" key="3">
    <source>
        <dbReference type="ARBA" id="ARBA00022723"/>
    </source>
</evidence>
<dbReference type="SUPFAM" id="SSF53335">
    <property type="entry name" value="S-adenosyl-L-methionine-dependent methyltransferases"/>
    <property type="match status" value="1"/>
</dbReference>
<dbReference type="Gene3D" id="1.10.1200.270">
    <property type="entry name" value="Methyltransferase, alpha-helical capping domain"/>
    <property type="match status" value="1"/>
</dbReference>
<keyword evidence="6" id="KW-1185">Reference proteome</keyword>
<dbReference type="InterPro" id="IPR042086">
    <property type="entry name" value="MeTrfase_capping"/>
</dbReference>
<dbReference type="PANTHER" id="PTHR31009">
    <property type="entry name" value="S-ADENOSYL-L-METHIONINE:CARBOXYL METHYLTRANSFERASE FAMILY PROTEIN"/>
    <property type="match status" value="1"/>
</dbReference>
<dbReference type="Proteomes" id="UP001280121">
    <property type="component" value="Unassembled WGS sequence"/>
</dbReference>
<protein>
    <submittedName>
        <fullName evidence="5">Uncharacterized protein</fullName>
    </submittedName>
</protein>
<dbReference type="GO" id="GO:0008168">
    <property type="term" value="F:methyltransferase activity"/>
    <property type="evidence" value="ECO:0007669"/>
    <property type="project" value="UniProtKB-KW"/>
</dbReference>
<dbReference type="GO" id="GO:0046872">
    <property type="term" value="F:metal ion binding"/>
    <property type="evidence" value="ECO:0007669"/>
    <property type="project" value="UniProtKB-KW"/>
</dbReference>
<keyword evidence="3" id="KW-0479">Metal-binding</keyword>
<proteinExistence type="predicted"/>
<gene>
    <name evidence="5" type="ORF">Ddye_014199</name>
</gene>
<accession>A0AAE0CKX8</accession>
<dbReference type="InterPro" id="IPR005299">
    <property type="entry name" value="MeTrfase_7"/>
</dbReference>
<dbReference type="AlphaFoldDB" id="A0AAE0CKX8"/>
<evidence type="ECO:0000313" key="6">
    <source>
        <dbReference type="Proteomes" id="UP001280121"/>
    </source>
</evidence>
<evidence type="ECO:0000256" key="4">
    <source>
        <dbReference type="ARBA" id="ARBA00022842"/>
    </source>
</evidence>
<evidence type="ECO:0000313" key="5">
    <source>
        <dbReference type="EMBL" id="KAK2654343.1"/>
    </source>
</evidence>
<sequence>MELEKVDYRRSNTQVPHMKGGEGEYSYAKNSSWQKNVILKSMPLIRESIDWLFSNKSNIGECLNFADLGCSSGPTAYLPTWQVIEAIDKLCDRLNRKPPMLQVFLNDQPGNDFNTLFKSLPSFYERLNKQRGQDDHSGQYCFIAAVPGSFYGRLFPNNSLHLVFSSYSVNWLSQAPKGMVSESGVLLNKDNIYFTKMSPPSVRQAYLDQFESDFTAFLILRGKELQVGGRMVLTFLVCDTNHPCIYELLGMAIYDLVLEGLIEKSKLESFNMTDFGPRSEEIMHVIQKEGSFEIHQIETFDENWVLSSESVDKGLELEKYGRGKRVAARLRSVVEPLLVTHFGSAVMDDMFQRFSIKITHYLETEEGFLRTLAISLIKK</sequence>
<evidence type="ECO:0000256" key="2">
    <source>
        <dbReference type="ARBA" id="ARBA00022679"/>
    </source>
</evidence>
<dbReference type="Pfam" id="PF03492">
    <property type="entry name" value="Methyltransf_7"/>
    <property type="match status" value="1"/>
</dbReference>
<name>A0AAE0CKX8_9ROSI</name>
<keyword evidence="1" id="KW-0489">Methyltransferase</keyword>
<dbReference type="InterPro" id="IPR029063">
    <property type="entry name" value="SAM-dependent_MTases_sf"/>
</dbReference>
<organism evidence="5 6">
    <name type="scientific">Dipteronia dyeriana</name>
    <dbReference type="NCBI Taxonomy" id="168575"/>
    <lineage>
        <taxon>Eukaryota</taxon>
        <taxon>Viridiplantae</taxon>
        <taxon>Streptophyta</taxon>
        <taxon>Embryophyta</taxon>
        <taxon>Tracheophyta</taxon>
        <taxon>Spermatophyta</taxon>
        <taxon>Magnoliopsida</taxon>
        <taxon>eudicotyledons</taxon>
        <taxon>Gunneridae</taxon>
        <taxon>Pentapetalae</taxon>
        <taxon>rosids</taxon>
        <taxon>malvids</taxon>
        <taxon>Sapindales</taxon>
        <taxon>Sapindaceae</taxon>
        <taxon>Hippocastanoideae</taxon>
        <taxon>Acereae</taxon>
        <taxon>Dipteronia</taxon>
    </lineage>
</organism>
<keyword evidence="4" id="KW-0460">Magnesium</keyword>
<dbReference type="GO" id="GO:0032259">
    <property type="term" value="P:methylation"/>
    <property type="evidence" value="ECO:0007669"/>
    <property type="project" value="UniProtKB-KW"/>
</dbReference>
<evidence type="ECO:0000256" key="1">
    <source>
        <dbReference type="ARBA" id="ARBA00022603"/>
    </source>
</evidence>
<reference evidence="5" key="1">
    <citation type="journal article" date="2023" name="Plant J.">
        <title>Genome sequences and population genomics provide insights into the demographic history, inbreeding, and mutation load of two 'living fossil' tree species of Dipteronia.</title>
        <authorList>
            <person name="Feng Y."/>
            <person name="Comes H.P."/>
            <person name="Chen J."/>
            <person name="Zhu S."/>
            <person name="Lu R."/>
            <person name="Zhang X."/>
            <person name="Li P."/>
            <person name="Qiu J."/>
            <person name="Olsen K.M."/>
            <person name="Qiu Y."/>
        </authorList>
    </citation>
    <scope>NUCLEOTIDE SEQUENCE</scope>
    <source>
        <strain evidence="5">KIB01</strain>
    </source>
</reference>
<keyword evidence="2" id="KW-0808">Transferase</keyword>
<comment type="caution">
    <text evidence="5">The sequence shown here is derived from an EMBL/GenBank/DDBJ whole genome shotgun (WGS) entry which is preliminary data.</text>
</comment>